<dbReference type="AlphaFoldDB" id="A0A4Q7NPK4"/>
<comment type="caution">
    <text evidence="1">The sequence shown here is derived from an EMBL/GenBank/DDBJ whole genome shotgun (WGS) entry which is preliminary data.</text>
</comment>
<dbReference type="RefSeq" id="WP_130493360.1">
    <property type="nucleotide sequence ID" value="NZ_SGXD01000003.1"/>
</dbReference>
<keyword evidence="2" id="KW-1185">Reference proteome</keyword>
<protein>
    <submittedName>
        <fullName evidence="1">Uncharacterized protein</fullName>
    </submittedName>
</protein>
<organism evidence="1 2">
    <name type="scientific">Motilibacter rhizosphaerae</name>
    <dbReference type="NCBI Taxonomy" id="598652"/>
    <lineage>
        <taxon>Bacteria</taxon>
        <taxon>Bacillati</taxon>
        <taxon>Actinomycetota</taxon>
        <taxon>Actinomycetes</taxon>
        <taxon>Motilibacterales</taxon>
        <taxon>Motilibacteraceae</taxon>
        <taxon>Motilibacter</taxon>
    </lineage>
</organism>
<proteinExistence type="predicted"/>
<dbReference type="EMBL" id="SGXD01000003">
    <property type="protein sequence ID" value="RZS87211.1"/>
    <property type="molecule type" value="Genomic_DNA"/>
</dbReference>
<dbReference type="Proteomes" id="UP000293638">
    <property type="component" value="Unassembled WGS sequence"/>
</dbReference>
<name>A0A4Q7NPK4_9ACTN</name>
<evidence type="ECO:0000313" key="2">
    <source>
        <dbReference type="Proteomes" id="UP000293638"/>
    </source>
</evidence>
<gene>
    <name evidence="1" type="ORF">EV189_2635</name>
</gene>
<dbReference type="OrthoDB" id="8481871at2"/>
<evidence type="ECO:0000313" key="1">
    <source>
        <dbReference type="EMBL" id="RZS87211.1"/>
    </source>
</evidence>
<sequence>MTWDIYALRGPGGARNVEQIPEGWQPPAIGTHDEVRDRVRAALPQADLSDPLWVRLTGADWQVEALLGKAPQVHDVSMYVTGDSGEAVEAVLQLARALRVTAYDTETGDILTPEARPPVVADVDDDEERRPWWKFWGR</sequence>
<reference evidence="1 2" key="1">
    <citation type="submission" date="2019-02" db="EMBL/GenBank/DDBJ databases">
        <title>Genomic Encyclopedia of Type Strains, Phase IV (KMG-IV): sequencing the most valuable type-strain genomes for metagenomic binning, comparative biology and taxonomic classification.</title>
        <authorList>
            <person name="Goeker M."/>
        </authorList>
    </citation>
    <scope>NUCLEOTIDE SEQUENCE [LARGE SCALE GENOMIC DNA]</scope>
    <source>
        <strain evidence="1 2">DSM 45622</strain>
    </source>
</reference>
<accession>A0A4Q7NPK4</accession>